<dbReference type="PROSITE" id="PS52015">
    <property type="entry name" value="TONB_CTD"/>
    <property type="match status" value="1"/>
</dbReference>
<proteinExistence type="inferred from homology"/>
<dbReference type="AlphaFoldDB" id="A0A5N1J9Q5"/>
<keyword evidence="4" id="KW-1003">Cell membrane</keyword>
<dbReference type="SUPFAM" id="SSF74653">
    <property type="entry name" value="TolA/TonB C-terminal domain"/>
    <property type="match status" value="2"/>
</dbReference>
<dbReference type="NCBIfam" id="TIGR01352">
    <property type="entry name" value="tonB_Cterm"/>
    <property type="match status" value="1"/>
</dbReference>
<evidence type="ECO:0000313" key="12">
    <source>
        <dbReference type="EMBL" id="KAA9345559.1"/>
    </source>
</evidence>
<keyword evidence="13" id="KW-1185">Reference proteome</keyword>
<feature type="domain" description="TonB C-terminal" evidence="11">
    <location>
        <begin position="155"/>
        <end position="251"/>
    </location>
</feature>
<dbReference type="GO" id="GO:0098797">
    <property type="term" value="C:plasma membrane protein complex"/>
    <property type="evidence" value="ECO:0007669"/>
    <property type="project" value="TreeGrafter"/>
</dbReference>
<feature type="signal peptide" evidence="10">
    <location>
        <begin position="1"/>
        <end position="22"/>
    </location>
</feature>
<reference evidence="12 13" key="1">
    <citation type="submission" date="2019-09" db="EMBL/GenBank/DDBJ databases">
        <title>Genome sequence of Adhaeribacter sp. M2.</title>
        <authorList>
            <person name="Srinivasan S."/>
        </authorList>
    </citation>
    <scope>NUCLEOTIDE SEQUENCE [LARGE SCALE GENOMIC DNA]</scope>
    <source>
        <strain evidence="12 13">M2</strain>
    </source>
</reference>
<keyword evidence="8" id="KW-1133">Transmembrane helix</keyword>
<evidence type="ECO:0000259" key="11">
    <source>
        <dbReference type="PROSITE" id="PS52015"/>
    </source>
</evidence>
<keyword evidence="10" id="KW-0732">Signal</keyword>
<evidence type="ECO:0000256" key="2">
    <source>
        <dbReference type="ARBA" id="ARBA00006555"/>
    </source>
</evidence>
<evidence type="ECO:0000256" key="7">
    <source>
        <dbReference type="ARBA" id="ARBA00022927"/>
    </source>
</evidence>
<gene>
    <name evidence="12" type="ORF">F0P94_00265</name>
</gene>
<dbReference type="InterPro" id="IPR051045">
    <property type="entry name" value="TonB-dependent_transducer"/>
</dbReference>
<name>A0A5N1J9Q5_9BACT</name>
<sequence>MKKNLLALFILLASGLSSNTQARQTKPQNLDKVYVVAEQMPVFPGGEAAIKQYFDNALATRKFTTSGTVTLSLVIDKTGQPKDIEVGTGISTEANAFVLETAKKMPKWQPGRQKGQPVNVRLNLPVTVPMPERVETEEEKNLIFVSVEQSPEFPGGFNVMYEYFGKSIIYPPAAQKNKIEGRVMAQFVVWKDGLIKEPKILRGLSPEIDAEALRVIKAMPKWKPGKQNGREVNVRMVIPINFKLAEPAEKNQPAEKK</sequence>
<evidence type="ECO:0000256" key="4">
    <source>
        <dbReference type="ARBA" id="ARBA00022475"/>
    </source>
</evidence>
<dbReference type="Gene3D" id="3.30.1150.10">
    <property type="match status" value="2"/>
</dbReference>
<evidence type="ECO:0000256" key="3">
    <source>
        <dbReference type="ARBA" id="ARBA00022448"/>
    </source>
</evidence>
<organism evidence="12 13">
    <name type="scientific">Adhaeribacter soli</name>
    <dbReference type="NCBI Taxonomy" id="2607655"/>
    <lineage>
        <taxon>Bacteria</taxon>
        <taxon>Pseudomonadati</taxon>
        <taxon>Bacteroidota</taxon>
        <taxon>Cytophagia</taxon>
        <taxon>Cytophagales</taxon>
        <taxon>Hymenobacteraceae</taxon>
        <taxon>Adhaeribacter</taxon>
    </lineage>
</organism>
<comment type="caution">
    <text evidence="12">The sequence shown here is derived from an EMBL/GenBank/DDBJ whole genome shotgun (WGS) entry which is preliminary data.</text>
</comment>
<dbReference type="PANTHER" id="PTHR33446">
    <property type="entry name" value="PROTEIN TONB-RELATED"/>
    <property type="match status" value="1"/>
</dbReference>
<evidence type="ECO:0000256" key="9">
    <source>
        <dbReference type="ARBA" id="ARBA00023136"/>
    </source>
</evidence>
<evidence type="ECO:0000256" key="5">
    <source>
        <dbReference type="ARBA" id="ARBA00022519"/>
    </source>
</evidence>
<evidence type="ECO:0000256" key="10">
    <source>
        <dbReference type="SAM" id="SignalP"/>
    </source>
</evidence>
<evidence type="ECO:0000256" key="8">
    <source>
        <dbReference type="ARBA" id="ARBA00022989"/>
    </source>
</evidence>
<keyword evidence="7" id="KW-0653">Protein transport</keyword>
<dbReference type="Pfam" id="PF03544">
    <property type="entry name" value="TonB_C"/>
    <property type="match status" value="2"/>
</dbReference>
<dbReference type="GO" id="GO:0031992">
    <property type="term" value="F:energy transducer activity"/>
    <property type="evidence" value="ECO:0007669"/>
    <property type="project" value="TreeGrafter"/>
</dbReference>
<keyword evidence="3" id="KW-0813">Transport</keyword>
<dbReference type="InterPro" id="IPR037682">
    <property type="entry name" value="TonB_C"/>
</dbReference>
<dbReference type="GO" id="GO:0055085">
    <property type="term" value="P:transmembrane transport"/>
    <property type="evidence" value="ECO:0007669"/>
    <property type="project" value="InterPro"/>
</dbReference>
<protein>
    <submittedName>
        <fullName evidence="12">TonB family protein</fullName>
    </submittedName>
</protein>
<dbReference type="PANTHER" id="PTHR33446:SF2">
    <property type="entry name" value="PROTEIN TONB"/>
    <property type="match status" value="1"/>
</dbReference>
<evidence type="ECO:0000313" key="13">
    <source>
        <dbReference type="Proteomes" id="UP000326570"/>
    </source>
</evidence>
<evidence type="ECO:0000256" key="6">
    <source>
        <dbReference type="ARBA" id="ARBA00022692"/>
    </source>
</evidence>
<dbReference type="Proteomes" id="UP000326570">
    <property type="component" value="Unassembled WGS sequence"/>
</dbReference>
<dbReference type="InterPro" id="IPR006260">
    <property type="entry name" value="TonB/TolA_C"/>
</dbReference>
<comment type="subcellular location">
    <subcellularLocation>
        <location evidence="1">Cell inner membrane</location>
        <topology evidence="1">Single-pass membrane protein</topology>
        <orientation evidence="1">Periplasmic side</orientation>
    </subcellularLocation>
</comment>
<evidence type="ECO:0000256" key="1">
    <source>
        <dbReference type="ARBA" id="ARBA00004383"/>
    </source>
</evidence>
<comment type="similarity">
    <text evidence="2">Belongs to the TonB family.</text>
</comment>
<keyword evidence="6" id="KW-0812">Transmembrane</keyword>
<accession>A0A5N1J9Q5</accession>
<dbReference type="RefSeq" id="WP_150901701.1">
    <property type="nucleotide sequence ID" value="NZ_VTWT01000001.1"/>
</dbReference>
<keyword evidence="9" id="KW-0472">Membrane</keyword>
<keyword evidence="5" id="KW-0997">Cell inner membrane</keyword>
<dbReference type="GO" id="GO:0015031">
    <property type="term" value="P:protein transport"/>
    <property type="evidence" value="ECO:0007669"/>
    <property type="project" value="UniProtKB-KW"/>
</dbReference>
<dbReference type="EMBL" id="VTWT01000001">
    <property type="protein sequence ID" value="KAA9345559.1"/>
    <property type="molecule type" value="Genomic_DNA"/>
</dbReference>
<feature type="chain" id="PRO_5025026624" evidence="10">
    <location>
        <begin position="23"/>
        <end position="257"/>
    </location>
</feature>